<dbReference type="SUPFAM" id="SSF56784">
    <property type="entry name" value="HAD-like"/>
    <property type="match status" value="1"/>
</dbReference>
<gene>
    <name evidence="1" type="ORF">MBAV_003100</name>
</gene>
<dbReference type="AlphaFoldDB" id="A0A0F3GRX7"/>
<dbReference type="InterPro" id="IPR023214">
    <property type="entry name" value="HAD_sf"/>
</dbReference>
<accession>A0A0F3GRX7</accession>
<evidence type="ECO:0000313" key="1">
    <source>
        <dbReference type="EMBL" id="KJU84704.1"/>
    </source>
</evidence>
<keyword evidence="2" id="KW-1185">Reference proteome</keyword>
<proteinExistence type="predicted"/>
<dbReference type="Proteomes" id="UP000033423">
    <property type="component" value="Unassembled WGS sequence"/>
</dbReference>
<dbReference type="InterPro" id="IPR006439">
    <property type="entry name" value="HAD-SF_hydro_IA"/>
</dbReference>
<dbReference type="EMBL" id="LACI01001334">
    <property type="protein sequence ID" value="KJU84704.1"/>
    <property type="molecule type" value="Genomic_DNA"/>
</dbReference>
<dbReference type="Gene3D" id="3.40.50.1000">
    <property type="entry name" value="HAD superfamily/HAD-like"/>
    <property type="match status" value="1"/>
</dbReference>
<dbReference type="InterPro" id="IPR036412">
    <property type="entry name" value="HAD-like_sf"/>
</dbReference>
<name>A0A0F3GRX7_9BACT</name>
<keyword evidence="1" id="KW-0378">Hydrolase</keyword>
<reference evidence="1 2" key="1">
    <citation type="submission" date="2015-02" db="EMBL/GenBank/DDBJ databases">
        <title>Single-cell genomics of uncultivated deep-branching MTB reveals a conserved set of magnetosome genes.</title>
        <authorList>
            <person name="Kolinko S."/>
            <person name="Richter M."/>
            <person name="Glockner F.O."/>
            <person name="Brachmann A."/>
            <person name="Schuler D."/>
        </authorList>
    </citation>
    <scope>NUCLEOTIDE SEQUENCE [LARGE SCALE GENOMIC DNA]</scope>
    <source>
        <strain evidence="1">TM-1</strain>
    </source>
</reference>
<dbReference type="Pfam" id="PF13419">
    <property type="entry name" value="HAD_2"/>
    <property type="match status" value="1"/>
</dbReference>
<protein>
    <submittedName>
        <fullName evidence="1">HAD-superfamily hydrolase</fullName>
    </submittedName>
</protein>
<dbReference type="GO" id="GO:0016787">
    <property type="term" value="F:hydrolase activity"/>
    <property type="evidence" value="ECO:0007669"/>
    <property type="project" value="UniProtKB-KW"/>
</dbReference>
<organism evidence="1 2">
    <name type="scientific">Candidatus Magnetobacterium bavaricum</name>
    <dbReference type="NCBI Taxonomy" id="29290"/>
    <lineage>
        <taxon>Bacteria</taxon>
        <taxon>Pseudomonadati</taxon>
        <taxon>Nitrospirota</taxon>
        <taxon>Thermodesulfovibrionia</taxon>
        <taxon>Thermodesulfovibrionales</taxon>
        <taxon>Candidatus Magnetobacteriaceae</taxon>
        <taxon>Candidatus Magnetobacterium</taxon>
    </lineage>
</organism>
<comment type="caution">
    <text evidence="1">The sequence shown here is derived from an EMBL/GenBank/DDBJ whole genome shotgun (WGS) entry which is preliminary data.</text>
</comment>
<sequence length="93" mass="10815">MKKTELGRYFDRVIASSDMGYPKEDERFWINAQKTLDFDKDRTLFIDDTPEVIDSAINYGIRYVLVKNMPSSRSNPPISNKYLSIDSFSELLP</sequence>
<dbReference type="InterPro" id="IPR041492">
    <property type="entry name" value="HAD_2"/>
</dbReference>
<evidence type="ECO:0000313" key="2">
    <source>
        <dbReference type="Proteomes" id="UP000033423"/>
    </source>
</evidence>
<dbReference type="NCBIfam" id="TIGR01509">
    <property type="entry name" value="HAD-SF-IA-v3"/>
    <property type="match status" value="1"/>
</dbReference>